<proteinExistence type="predicted"/>
<accession>A0A0S4IYG5</accession>
<evidence type="ECO:0000313" key="3">
    <source>
        <dbReference type="Proteomes" id="UP000051952"/>
    </source>
</evidence>
<feature type="compositionally biased region" description="Pro residues" evidence="1">
    <location>
        <begin position="358"/>
        <end position="367"/>
    </location>
</feature>
<keyword evidence="3" id="KW-1185">Reference proteome</keyword>
<name>A0A0S4IYG5_BODSA</name>
<dbReference type="EMBL" id="CYKH01000867">
    <property type="protein sequence ID" value="CUG54659.1"/>
    <property type="molecule type" value="Genomic_DNA"/>
</dbReference>
<feature type="region of interest" description="Disordered" evidence="1">
    <location>
        <begin position="21"/>
        <end position="74"/>
    </location>
</feature>
<evidence type="ECO:0000256" key="1">
    <source>
        <dbReference type="SAM" id="MobiDB-lite"/>
    </source>
</evidence>
<sequence>MEIVSPAEAARCTTEVRLTTRPHTTAAHYKDGSLSDVHGASTRPASVEPTKGGPSMMNPPALRPTMSRPPTQSGVVEDKKFVLPDEVLDVYGRTQPTQQQQQRTRSPNPIHKHDLNVSSHSHRSPSVAANSMSVADRNTLLMRTAVDWSIGETEASIASKPTTYRATAVALRAFAASLTALADNYDRDAEKLLLSEVRFQAAMSVHATQAAEDAEKKSRGVGGDAHRTDEMVVSFSELRGSTRSPTNGSPVLPPAPLTQCGAAGSQPRALSPIQPLMATINTSSSDLDAVRQKQRQLRALLPSIDHHSTAYRMVVKELADNERLLQQQREAETIAKLAKDAQIGAERRKSMAHRSPGRTPPLDPAPRPALGMLSGTTSPRV</sequence>
<feature type="non-terminal residue" evidence="2">
    <location>
        <position position="381"/>
    </location>
</feature>
<reference evidence="3" key="1">
    <citation type="submission" date="2015-09" db="EMBL/GenBank/DDBJ databases">
        <authorList>
            <consortium name="Pathogen Informatics"/>
        </authorList>
    </citation>
    <scope>NUCLEOTIDE SEQUENCE [LARGE SCALE GENOMIC DNA]</scope>
    <source>
        <strain evidence="3">Lake Konstanz</strain>
    </source>
</reference>
<dbReference type="AlphaFoldDB" id="A0A0S4IYG5"/>
<organism evidence="2 3">
    <name type="scientific">Bodo saltans</name>
    <name type="common">Flagellated protozoan</name>
    <dbReference type="NCBI Taxonomy" id="75058"/>
    <lineage>
        <taxon>Eukaryota</taxon>
        <taxon>Discoba</taxon>
        <taxon>Euglenozoa</taxon>
        <taxon>Kinetoplastea</taxon>
        <taxon>Metakinetoplastina</taxon>
        <taxon>Eubodonida</taxon>
        <taxon>Bodonidae</taxon>
        <taxon>Bodo</taxon>
    </lineage>
</organism>
<feature type="region of interest" description="Disordered" evidence="1">
    <location>
        <begin position="91"/>
        <end position="132"/>
    </location>
</feature>
<feature type="region of interest" description="Disordered" evidence="1">
    <location>
        <begin position="341"/>
        <end position="381"/>
    </location>
</feature>
<dbReference type="Proteomes" id="UP000051952">
    <property type="component" value="Unassembled WGS sequence"/>
</dbReference>
<dbReference type="VEuPathDB" id="TriTrypDB:BSAL_80990"/>
<feature type="compositionally biased region" description="Low complexity" evidence="1">
    <location>
        <begin position="93"/>
        <end position="105"/>
    </location>
</feature>
<protein>
    <submittedName>
        <fullName evidence="2">Uncharacterized protein</fullName>
    </submittedName>
</protein>
<evidence type="ECO:0000313" key="2">
    <source>
        <dbReference type="EMBL" id="CUG54659.1"/>
    </source>
</evidence>
<gene>
    <name evidence="2" type="ORF">BSAL_80990</name>
</gene>